<dbReference type="InterPro" id="IPR058240">
    <property type="entry name" value="rSAM_sf"/>
</dbReference>
<dbReference type="OrthoDB" id="549750at2759"/>
<dbReference type="EMBL" id="JAGFBS010000027">
    <property type="protein sequence ID" value="KAG6372481.1"/>
    <property type="molecule type" value="Genomic_DNA"/>
</dbReference>
<evidence type="ECO:0000256" key="1">
    <source>
        <dbReference type="ARBA" id="ARBA00001966"/>
    </source>
</evidence>
<comment type="cofactor">
    <cofactor evidence="1">
        <name>[4Fe-4S] cluster</name>
        <dbReference type="ChEBI" id="CHEBI:49883"/>
    </cofactor>
</comment>
<proteinExistence type="predicted"/>
<evidence type="ECO:0000256" key="2">
    <source>
        <dbReference type="ARBA" id="ARBA00022485"/>
    </source>
</evidence>
<keyword evidence="2" id="KW-0408">Iron</keyword>
<evidence type="ECO:0000313" key="3">
    <source>
        <dbReference type="EMBL" id="KAG6372481.1"/>
    </source>
</evidence>
<reference evidence="3" key="1">
    <citation type="submission" date="2021-03" db="EMBL/GenBank/DDBJ databases">
        <title>Evolutionary innovations through gain and loss of genes in the ectomycorrhizal Boletales.</title>
        <authorList>
            <person name="Wu G."/>
            <person name="Miyauchi S."/>
            <person name="Morin E."/>
            <person name="Yang Z.-L."/>
            <person name="Xu J."/>
            <person name="Martin F.M."/>
        </authorList>
    </citation>
    <scope>NUCLEOTIDE SEQUENCE</scope>
    <source>
        <strain evidence="3">BR01</strain>
    </source>
</reference>
<dbReference type="PANTHER" id="PTHR21339:SF0">
    <property type="entry name" value="S-ADENOSYLMETHIONINE-DEPENDENT NUCLEOTIDE DEHYDRATASE RSAD2"/>
    <property type="match status" value="1"/>
</dbReference>
<comment type="caution">
    <text evidence="3">The sequence shown here is derived from an EMBL/GenBank/DDBJ whole genome shotgun (WGS) entry which is preliminary data.</text>
</comment>
<keyword evidence="4" id="KW-1185">Reference proteome</keyword>
<keyword evidence="2" id="KW-0411">Iron-sulfur</keyword>
<dbReference type="AlphaFoldDB" id="A0A8I3A5Z4"/>
<gene>
    <name evidence="3" type="ORF">JVT61DRAFT_7584</name>
</gene>
<keyword evidence="2" id="KW-0004">4Fe-4S</keyword>
<accession>A0A8I3A5Z4</accession>
<dbReference type="Proteomes" id="UP000683000">
    <property type="component" value="Unassembled WGS sequence"/>
</dbReference>
<dbReference type="SUPFAM" id="SSF102114">
    <property type="entry name" value="Radical SAM enzymes"/>
    <property type="match status" value="1"/>
</dbReference>
<keyword evidence="2" id="KW-0479">Metal-binding</keyword>
<name>A0A8I3A5Z4_9AGAM</name>
<protein>
    <submittedName>
        <fullName evidence="3">Uncharacterized protein</fullName>
    </submittedName>
</protein>
<organism evidence="3 4">
    <name type="scientific">Boletus reticuloceps</name>
    <dbReference type="NCBI Taxonomy" id="495285"/>
    <lineage>
        <taxon>Eukaryota</taxon>
        <taxon>Fungi</taxon>
        <taxon>Dikarya</taxon>
        <taxon>Basidiomycota</taxon>
        <taxon>Agaricomycotina</taxon>
        <taxon>Agaricomycetes</taxon>
        <taxon>Agaricomycetidae</taxon>
        <taxon>Boletales</taxon>
        <taxon>Boletineae</taxon>
        <taxon>Boletaceae</taxon>
        <taxon>Boletoideae</taxon>
        <taxon>Boletus</taxon>
    </lineage>
</organism>
<evidence type="ECO:0000313" key="4">
    <source>
        <dbReference type="Proteomes" id="UP000683000"/>
    </source>
</evidence>
<dbReference type="GO" id="GO:0051539">
    <property type="term" value="F:4 iron, 4 sulfur cluster binding"/>
    <property type="evidence" value="ECO:0007669"/>
    <property type="project" value="UniProtKB-KW"/>
</dbReference>
<dbReference type="PANTHER" id="PTHR21339">
    <property type="entry name" value="RADICAL S-ADENOSYL METHIONINE DOMAIN-CONTAINING PROTEIN 2"/>
    <property type="match status" value="1"/>
</dbReference>
<sequence>MTSKWLNISFPFTSLPILKPAPKPGFVPVSVNWFPHRVCNYRCDFCFHTATNDYILPLDEGKRALRLLADAGHSFNLRTSGKCSSFAKKSFTSSRVPSCATARSNNWEEDMNDQIQEVDPIRWKVFQVLLLDSENTGPGSNSLRDARHLTVTGEQYQAFLDRHAQQPSLVPEDNNAMKDSYLLLDEKMRFLDCSNSGKKPGRSILDVGVETALLDSGFDEKTFLERGGIFEWTREPEPESVDW</sequence>
<dbReference type="InterPro" id="IPR051196">
    <property type="entry name" value="RSAD2/Viperin_antiviral"/>
</dbReference>